<dbReference type="GeneID" id="103199519"/>
<comment type="function">
    <text evidence="1">Receptor for the neuromedin-U and neuromedin-S neuropeptides.</text>
</comment>
<evidence type="ECO:0000256" key="12">
    <source>
        <dbReference type="RuleBase" id="RU000688"/>
    </source>
</evidence>
<dbReference type="InterPro" id="IPR005390">
    <property type="entry name" value="NeuromedU_rcpt"/>
</dbReference>
<evidence type="ECO:0000256" key="8">
    <source>
        <dbReference type="ARBA" id="ARBA00023157"/>
    </source>
</evidence>
<dbReference type="Gene3D" id="1.20.1070.10">
    <property type="entry name" value="Rhodopsin 7-helix transmembrane proteins"/>
    <property type="match status" value="1"/>
</dbReference>
<evidence type="ECO:0000259" key="15">
    <source>
        <dbReference type="PROSITE" id="PS50262"/>
    </source>
</evidence>
<dbReference type="PROSITE" id="PS50262">
    <property type="entry name" value="G_PROTEIN_RECEP_F1_2"/>
    <property type="match status" value="1"/>
</dbReference>
<feature type="transmembrane region" description="Helical" evidence="14">
    <location>
        <begin position="314"/>
        <end position="332"/>
    </location>
</feature>
<protein>
    <submittedName>
        <fullName evidence="17">Neuromedin-U receptor 1</fullName>
    </submittedName>
</protein>
<keyword evidence="9 12" id="KW-0675">Receptor</keyword>
<dbReference type="GO" id="GO:0001607">
    <property type="term" value="F:neuromedin U receptor activity"/>
    <property type="evidence" value="ECO:0007669"/>
    <property type="project" value="InterPro"/>
</dbReference>
<keyword evidence="8" id="KW-1015">Disulfide bond</keyword>
<evidence type="ECO:0000256" key="4">
    <source>
        <dbReference type="ARBA" id="ARBA00022692"/>
    </source>
</evidence>
<evidence type="ECO:0000256" key="7">
    <source>
        <dbReference type="ARBA" id="ARBA00023136"/>
    </source>
</evidence>
<dbReference type="InterPro" id="IPR005391">
    <property type="entry name" value="NeuromedU_rcpt_1"/>
</dbReference>
<dbReference type="RefSeq" id="XP_007942023.1">
    <property type="nucleotide sequence ID" value="XM_007943832.1"/>
</dbReference>
<keyword evidence="7 14" id="KW-0472">Membrane</keyword>
<gene>
    <name evidence="17" type="primary">NMUR1</name>
</gene>
<name>A0A8B7A244_ORYAF</name>
<dbReference type="Pfam" id="PF00001">
    <property type="entry name" value="7tm_1"/>
    <property type="match status" value="1"/>
</dbReference>
<feature type="region of interest" description="Disordered" evidence="13">
    <location>
        <begin position="548"/>
        <end position="574"/>
    </location>
</feature>
<evidence type="ECO:0000313" key="16">
    <source>
        <dbReference type="Proteomes" id="UP000694850"/>
    </source>
</evidence>
<feature type="transmembrane region" description="Helical" evidence="14">
    <location>
        <begin position="433"/>
        <end position="451"/>
    </location>
</feature>
<accession>A0A8B7A244</accession>
<dbReference type="PRINTS" id="PR01566">
    <property type="entry name" value="NEUROMEDNU1R"/>
</dbReference>
<dbReference type="Proteomes" id="UP000694850">
    <property type="component" value="Unplaced"/>
</dbReference>
<feature type="transmembrane region" description="Helical" evidence="14">
    <location>
        <begin position="373"/>
        <end position="392"/>
    </location>
</feature>
<evidence type="ECO:0000256" key="9">
    <source>
        <dbReference type="ARBA" id="ARBA00023170"/>
    </source>
</evidence>
<keyword evidence="6 12" id="KW-0297">G-protein coupled receptor</keyword>
<keyword evidence="4 12" id="KW-0812">Transmembrane</keyword>
<evidence type="ECO:0000256" key="5">
    <source>
        <dbReference type="ARBA" id="ARBA00022989"/>
    </source>
</evidence>
<evidence type="ECO:0000256" key="13">
    <source>
        <dbReference type="SAM" id="MobiDB-lite"/>
    </source>
</evidence>
<sequence>MVRYGGIRAPEMETHHLKDSGTPSCLSGQGLTQGDFPTPEICCSQLPKLSERAPWSRGSDGSGRHCSLAAAWPRRRSRARRGDHGAGCSWVAQSVSSPAPGAESVGQSVRALRLLAPPAPAPRWAVGSRPGRPADGMAPFCLNCSIFLEDLSPEDTRSPVPCNGTRAWGLFDPEDLNLTDKMLRLKYLGPQQTDLLVPICATYLLIFMVGTVGNGLTCVVILCHKTMRTPTNCYLLSLAVSDLLVLLVGLPLELYEMWHNYPFLLGAGGCYFRTLLFETVCLASVLNVTALSVERYVAVVHPLQARSVVTQTHVRRVLGAVWGLAVLCSLPNTSLHGIQRLHVPCRGLVPDSAICTLVRPRALYNLVVQTTTVLFFCLPMATISVLYLLIGLRLRRERLLLRQEAKGRGAAMARSSDSCRLRRRLQDRGRRQVTKMLFVLVVVFGICWAPFHADRLMWSFVAQWTDGLHLAYQYLHVISGVFFYLSLAANPVLYSLMSSRFRETFQEALCFAAQCRHHRPRHSSYSLNRVTTGSMLCDLGPSSGRALPLVDSGPEGLQETDSPGGSLETALPGGQGPTCSVRASTCLLVQGQLHGFPPGN</sequence>
<dbReference type="PRINTS" id="PR00237">
    <property type="entry name" value="GPCRRHODOPSN"/>
</dbReference>
<proteinExistence type="inferred from homology"/>
<dbReference type="GO" id="GO:0005886">
    <property type="term" value="C:plasma membrane"/>
    <property type="evidence" value="ECO:0007669"/>
    <property type="project" value="UniProtKB-SubCell"/>
</dbReference>
<evidence type="ECO:0000256" key="3">
    <source>
        <dbReference type="ARBA" id="ARBA00022475"/>
    </source>
</evidence>
<dbReference type="CTD" id="10316"/>
<feature type="transmembrane region" description="Helical" evidence="14">
    <location>
        <begin position="272"/>
        <end position="293"/>
    </location>
</feature>
<keyword evidence="11 12" id="KW-0807">Transducer</keyword>
<evidence type="ECO:0000256" key="10">
    <source>
        <dbReference type="ARBA" id="ARBA00023180"/>
    </source>
</evidence>
<feature type="domain" description="G-protein coupled receptors family 1 profile" evidence="15">
    <location>
        <begin position="213"/>
        <end position="494"/>
    </location>
</feature>
<feature type="transmembrane region" description="Helical" evidence="14">
    <location>
        <begin position="471"/>
        <end position="493"/>
    </location>
</feature>
<dbReference type="OrthoDB" id="5962705at2759"/>
<dbReference type="InterPro" id="IPR000276">
    <property type="entry name" value="GPCR_Rhodpsn"/>
</dbReference>
<keyword evidence="10" id="KW-0325">Glycoprotein</keyword>
<evidence type="ECO:0000256" key="14">
    <source>
        <dbReference type="SAM" id="Phobius"/>
    </source>
</evidence>
<organism evidence="16 17">
    <name type="scientific">Orycteropus afer afer</name>
    <dbReference type="NCBI Taxonomy" id="1230840"/>
    <lineage>
        <taxon>Eukaryota</taxon>
        <taxon>Metazoa</taxon>
        <taxon>Chordata</taxon>
        <taxon>Craniata</taxon>
        <taxon>Vertebrata</taxon>
        <taxon>Euteleostomi</taxon>
        <taxon>Mammalia</taxon>
        <taxon>Eutheria</taxon>
        <taxon>Afrotheria</taxon>
        <taxon>Tubulidentata</taxon>
        <taxon>Orycteropodidae</taxon>
        <taxon>Orycteropus</taxon>
    </lineage>
</organism>
<comment type="subcellular location">
    <subcellularLocation>
        <location evidence="2">Cell membrane</location>
        <topology evidence="2">Multi-pass membrane protein</topology>
    </subcellularLocation>
</comment>
<keyword evidence="16" id="KW-1185">Reference proteome</keyword>
<reference evidence="17" key="1">
    <citation type="submission" date="2025-08" db="UniProtKB">
        <authorList>
            <consortium name="RefSeq"/>
        </authorList>
    </citation>
    <scope>IDENTIFICATION</scope>
</reference>
<keyword evidence="3" id="KW-1003">Cell membrane</keyword>
<evidence type="ECO:0000256" key="2">
    <source>
        <dbReference type="ARBA" id="ARBA00004651"/>
    </source>
</evidence>
<dbReference type="PROSITE" id="PS00237">
    <property type="entry name" value="G_PROTEIN_RECEP_F1_1"/>
    <property type="match status" value="1"/>
</dbReference>
<comment type="similarity">
    <text evidence="12">Belongs to the G-protein coupled receptor 1 family.</text>
</comment>
<feature type="transmembrane region" description="Helical" evidence="14">
    <location>
        <begin position="234"/>
        <end position="252"/>
    </location>
</feature>
<dbReference type="PRINTS" id="PR01565">
    <property type="entry name" value="NEUROMEDINUR"/>
</dbReference>
<dbReference type="PANTHER" id="PTHR24243:SF109">
    <property type="entry name" value="NEUROMEDIN-U RECEPTOR 1"/>
    <property type="match status" value="1"/>
</dbReference>
<feature type="compositionally biased region" description="Basic and acidic residues" evidence="13">
    <location>
        <begin position="10"/>
        <end position="19"/>
    </location>
</feature>
<evidence type="ECO:0000256" key="6">
    <source>
        <dbReference type="ARBA" id="ARBA00023040"/>
    </source>
</evidence>
<evidence type="ECO:0000256" key="11">
    <source>
        <dbReference type="ARBA" id="ARBA00023224"/>
    </source>
</evidence>
<dbReference type="SUPFAM" id="SSF81321">
    <property type="entry name" value="Family A G protein-coupled receptor-like"/>
    <property type="match status" value="1"/>
</dbReference>
<dbReference type="PANTHER" id="PTHR24243">
    <property type="entry name" value="G-PROTEIN COUPLED RECEPTOR"/>
    <property type="match status" value="1"/>
</dbReference>
<evidence type="ECO:0000256" key="1">
    <source>
        <dbReference type="ARBA" id="ARBA00003593"/>
    </source>
</evidence>
<feature type="transmembrane region" description="Helical" evidence="14">
    <location>
        <begin position="195"/>
        <end position="222"/>
    </location>
</feature>
<evidence type="ECO:0000313" key="17">
    <source>
        <dbReference type="RefSeq" id="XP_007942023.1"/>
    </source>
</evidence>
<feature type="region of interest" description="Disordered" evidence="13">
    <location>
        <begin position="1"/>
        <end position="28"/>
    </location>
</feature>
<dbReference type="AlphaFoldDB" id="A0A8B7A244"/>
<dbReference type="FunFam" id="1.20.1070.10:FF:000214">
    <property type="entry name" value="Neuromedin U receptor 1"/>
    <property type="match status" value="1"/>
</dbReference>
<dbReference type="InterPro" id="IPR017452">
    <property type="entry name" value="GPCR_Rhodpsn_7TM"/>
</dbReference>
<keyword evidence="5 14" id="KW-1133">Transmembrane helix</keyword>